<name>A0A087AW46_9BIFI</name>
<organism evidence="1 2">
    <name type="scientific">Bifidobacterium cuniculi</name>
    <dbReference type="NCBI Taxonomy" id="1688"/>
    <lineage>
        <taxon>Bacteria</taxon>
        <taxon>Bacillati</taxon>
        <taxon>Actinomycetota</taxon>
        <taxon>Actinomycetes</taxon>
        <taxon>Bifidobacteriales</taxon>
        <taxon>Bifidobacteriaceae</taxon>
        <taxon>Bifidobacterium</taxon>
    </lineage>
</organism>
<dbReference type="Proteomes" id="UP000029067">
    <property type="component" value="Unassembled WGS sequence"/>
</dbReference>
<evidence type="ECO:0000313" key="1">
    <source>
        <dbReference type="EMBL" id="KFI62996.1"/>
    </source>
</evidence>
<accession>A0A087AW46</accession>
<proteinExistence type="predicted"/>
<protein>
    <submittedName>
        <fullName evidence="1">Phage protein</fullName>
    </submittedName>
</protein>
<gene>
    <name evidence="1" type="ORF">BCUN_0829</name>
</gene>
<dbReference type="RefSeq" id="WP_033515665.1">
    <property type="nucleotide sequence ID" value="NZ_JGYV01000010.1"/>
</dbReference>
<evidence type="ECO:0000313" key="2">
    <source>
        <dbReference type="Proteomes" id="UP000029067"/>
    </source>
</evidence>
<dbReference type="InterPro" id="IPR027417">
    <property type="entry name" value="P-loop_NTPase"/>
</dbReference>
<dbReference type="Gene3D" id="3.40.50.300">
    <property type="entry name" value="P-loop containing nucleotide triphosphate hydrolases"/>
    <property type="match status" value="1"/>
</dbReference>
<keyword evidence="2" id="KW-1185">Reference proteome</keyword>
<comment type="caution">
    <text evidence="1">The sequence shown here is derived from an EMBL/GenBank/DDBJ whole genome shotgun (WGS) entry which is preliminary data.</text>
</comment>
<dbReference type="STRING" id="1688.BCUN_0829"/>
<sequence>MSETIRNAGTSARHLGNGFVRTVDGAAWLYAQLPAQPPVRDAANWTDRERNARPLLTLLPRIAELTPHIPFAGRKAMKGFYREIHILAVSTPEPFVPSGKLDMASRIRLQREYDNTAVHDRFTLIGVRLSTGGGKERRSVWRRMLGALNTITSLDALGIVEDSAFDHDRDTIAQLFQDAGCTIPSNAMMRRALAWWRTDRKPEIVPVMVEHEHMHTFPDYESCRRAARFFDLGGDCRTWRDHNPYSYPMTIVSLGALPFEGQDEREVQDSDWAASLLAQGRGGGQGALCLSVRGLLEPGDMSREQIDKDKENVYDKAMQQAMDGHKRNVRVAGELAAVNDVYQTGERPWPTLIDARVHAAIPQIIDRPTQVLYPGEVSLNPDRQEAAFQDMMIGSPVAFNPSPVYWPVPILAYAGLAGRSVAGDDMGRGAASDLPGALLGFTEADLQPVYVSPFESREKHDPPCLLVTGATGSGKTRVLLHIAAQLAQLPDPYTTKDGVQHPRMVPYAPHVAEDRPHIPIVFLDPKPNSDDFTGFVRKRHGTIVRLDSPDANGILDPLRCIPDRMRTDRVQTAVEMLSQITGGKHGDRARELALTTIISYGTAHGADCLGEAVDMAYEAYMARGSDAERIDPLVEQITPVLRRVVRSDPMFQLIYGTRHGGRSLAISQGLTLLSAGTLNIISDKTGSSAVSDIQRWVVRMAALGATAAIMGRNGVLIVDEAWSLLGDEFGVGLVTRMGRLARAQHYLPVFASQKVDEFVDAGLEDFVGRGLALGMGVRNEGGSTGESQAQAVCRLFNQPEDGRLHERMMHARVLDTESEAPDWQSLYALFDPADGRLLRGTICYYMGVDGSAIPVEVRISQDLI</sequence>
<dbReference type="AlphaFoldDB" id="A0A087AW46"/>
<dbReference type="EMBL" id="JGYV01000010">
    <property type="protein sequence ID" value="KFI62996.1"/>
    <property type="molecule type" value="Genomic_DNA"/>
</dbReference>
<dbReference type="eggNOG" id="COG1372">
    <property type="taxonomic scope" value="Bacteria"/>
</dbReference>
<dbReference type="SUPFAM" id="SSF52540">
    <property type="entry name" value="P-loop containing nucleoside triphosphate hydrolases"/>
    <property type="match status" value="1"/>
</dbReference>
<reference evidence="1 2" key="1">
    <citation type="submission" date="2014-03" db="EMBL/GenBank/DDBJ databases">
        <title>Genomics of Bifidobacteria.</title>
        <authorList>
            <person name="Ventura M."/>
            <person name="Milani C."/>
            <person name="Lugli G.A."/>
        </authorList>
    </citation>
    <scope>NUCLEOTIDE SEQUENCE [LARGE SCALE GENOMIC DNA]</scope>
    <source>
        <strain evidence="1 2">LMG 10738</strain>
    </source>
</reference>
<dbReference type="OrthoDB" id="5125659at2"/>
<dbReference type="Pfam" id="PF12846">
    <property type="entry name" value="AAA_10"/>
    <property type="match status" value="1"/>
</dbReference>